<comment type="caution">
    <text evidence="1">The sequence shown here is derived from an EMBL/GenBank/DDBJ whole genome shotgun (WGS) entry which is preliminary data.</text>
</comment>
<dbReference type="Proteomes" id="UP000179769">
    <property type="component" value="Unassembled WGS sequence"/>
</dbReference>
<proteinExistence type="predicted"/>
<evidence type="ECO:0000313" key="1">
    <source>
        <dbReference type="EMBL" id="OHV40869.1"/>
    </source>
</evidence>
<gene>
    <name evidence="1" type="ORF">BBK14_32345</name>
</gene>
<dbReference type="RefSeq" id="WP_071060502.1">
    <property type="nucleotide sequence ID" value="NZ_MAXA01000060.1"/>
</dbReference>
<keyword evidence="2" id="KW-1185">Reference proteome</keyword>
<name>A0A1S1R544_9ACTN</name>
<accession>A0A1S1R544</accession>
<dbReference type="AlphaFoldDB" id="A0A1S1R544"/>
<organism evidence="1 2">
    <name type="scientific">Parafrankia soli</name>
    <dbReference type="NCBI Taxonomy" id="2599596"/>
    <lineage>
        <taxon>Bacteria</taxon>
        <taxon>Bacillati</taxon>
        <taxon>Actinomycetota</taxon>
        <taxon>Actinomycetes</taxon>
        <taxon>Frankiales</taxon>
        <taxon>Frankiaceae</taxon>
        <taxon>Parafrankia</taxon>
    </lineage>
</organism>
<sequence>MAQLARHRPWRQEKIKIVTDVHPIPAKAEAWENVAIYTGAPPPDVQRPHFDGHAPPEILARVRERPNATH</sequence>
<dbReference type="EMBL" id="MAXA01000060">
    <property type="protein sequence ID" value="OHV40869.1"/>
    <property type="molecule type" value="Genomic_DNA"/>
</dbReference>
<protein>
    <submittedName>
        <fullName evidence="1">Uncharacterized protein</fullName>
    </submittedName>
</protein>
<evidence type="ECO:0000313" key="2">
    <source>
        <dbReference type="Proteomes" id="UP000179769"/>
    </source>
</evidence>
<reference evidence="2" key="1">
    <citation type="submission" date="2016-07" db="EMBL/GenBank/DDBJ databases">
        <title>Frankia sp. NRRL B-16219 Genome sequencing.</title>
        <authorList>
            <person name="Ghodhbane-Gtari F."/>
            <person name="Swanson E."/>
            <person name="Gueddou A."/>
            <person name="Louati M."/>
            <person name="Nouioui I."/>
            <person name="Hezbri K."/>
            <person name="Abebe-Akele F."/>
            <person name="Simpson S."/>
            <person name="Morris K."/>
            <person name="Thomas K."/>
            <person name="Gtari M."/>
            <person name="Tisa L.S."/>
        </authorList>
    </citation>
    <scope>NUCLEOTIDE SEQUENCE [LARGE SCALE GENOMIC DNA]</scope>
    <source>
        <strain evidence="2">NRRL B-16219</strain>
    </source>
</reference>